<dbReference type="SMART" id="SM00822">
    <property type="entry name" value="PKS_KR"/>
    <property type="match status" value="1"/>
</dbReference>
<dbReference type="PANTHER" id="PTHR43115:SF4">
    <property type="entry name" value="DEHYDROGENASE_REDUCTASE SDR FAMILY MEMBER 11"/>
    <property type="match status" value="1"/>
</dbReference>
<dbReference type="EMBL" id="JZDQ02000021">
    <property type="protein sequence ID" value="OIJ25854.1"/>
    <property type="molecule type" value="Genomic_DNA"/>
</dbReference>
<dbReference type="FunFam" id="3.40.50.720:FF:000047">
    <property type="entry name" value="NADP-dependent L-serine/L-allo-threonine dehydrogenase"/>
    <property type="match status" value="1"/>
</dbReference>
<dbReference type="GO" id="GO:0016616">
    <property type="term" value="F:oxidoreductase activity, acting on the CH-OH group of donors, NAD or NADP as acceptor"/>
    <property type="evidence" value="ECO:0007669"/>
    <property type="project" value="UniProtKB-ARBA"/>
</dbReference>
<evidence type="ECO:0000259" key="4">
    <source>
        <dbReference type="SMART" id="SM00822"/>
    </source>
</evidence>
<reference evidence="5" key="1">
    <citation type="submission" date="2016-10" db="EMBL/GenBank/DDBJ databases">
        <title>Draft Genome Sequence of Nocardioides luteus Strain BAFB, an Alkane-Degrading Bacterium Isolated from JP-7 Polluted Soil.</title>
        <authorList>
            <person name="Brown L."/>
            <person name="Ruiz O.N."/>
            <person name="Gunasekera T."/>
        </authorList>
    </citation>
    <scope>NUCLEOTIDE SEQUENCE [LARGE SCALE GENOMIC DNA]</scope>
    <source>
        <strain evidence="5">BAFB</strain>
    </source>
</reference>
<dbReference type="AlphaFoldDB" id="A0A1J4N2T2"/>
<dbReference type="SUPFAM" id="SSF51735">
    <property type="entry name" value="NAD(P)-binding Rossmann-fold domains"/>
    <property type="match status" value="1"/>
</dbReference>
<organism evidence="5 6">
    <name type="scientific">Nocardioides luteus</name>
    <dbReference type="NCBI Taxonomy" id="1844"/>
    <lineage>
        <taxon>Bacteria</taxon>
        <taxon>Bacillati</taxon>
        <taxon>Actinomycetota</taxon>
        <taxon>Actinomycetes</taxon>
        <taxon>Propionibacteriales</taxon>
        <taxon>Nocardioidaceae</taxon>
        <taxon>Nocardioides</taxon>
    </lineage>
</organism>
<dbReference type="PRINTS" id="PR00081">
    <property type="entry name" value="GDHRDH"/>
</dbReference>
<dbReference type="InterPro" id="IPR002347">
    <property type="entry name" value="SDR_fam"/>
</dbReference>
<dbReference type="InterPro" id="IPR020904">
    <property type="entry name" value="Sc_DH/Rdtase_CS"/>
</dbReference>
<accession>A0A1J4N2T2</accession>
<dbReference type="InterPro" id="IPR057326">
    <property type="entry name" value="KR_dom"/>
</dbReference>
<comment type="similarity">
    <text evidence="1 3">Belongs to the short-chain dehydrogenases/reductases (SDR) family.</text>
</comment>
<keyword evidence="2" id="KW-0560">Oxidoreductase</keyword>
<dbReference type="PROSITE" id="PS00061">
    <property type="entry name" value="ADH_SHORT"/>
    <property type="match status" value="1"/>
</dbReference>
<evidence type="ECO:0000313" key="6">
    <source>
        <dbReference type="Proteomes" id="UP000033772"/>
    </source>
</evidence>
<sequence>MTSDPKIVLVTGASSGIGEATARRLAAEGHHVVLAARRKDRLDEIVADLTGAGQSAEGHALDVTDLAAYKALVDDVVARQGRIDALVGNAGVMLLSRLDALLVEEWDRMIDVNVRGLHHGIAAVLPHFRRLGGGHFVTIASIAAHQVSPTAALYAATKHAAWALTEGLRQESDPSIRVTTISPGVVTSELAAHITDPGAAELMTTYRSHQIPADAIARAVGFALAQPPDVDVNEIVVRPTGQR</sequence>
<name>A0A1J4N2T2_9ACTN</name>
<evidence type="ECO:0000256" key="1">
    <source>
        <dbReference type="ARBA" id="ARBA00006484"/>
    </source>
</evidence>
<dbReference type="Gene3D" id="3.40.50.720">
    <property type="entry name" value="NAD(P)-binding Rossmann-like Domain"/>
    <property type="match status" value="1"/>
</dbReference>
<protein>
    <submittedName>
        <fullName evidence="5">Oxidoreductase</fullName>
    </submittedName>
</protein>
<gene>
    <name evidence="5" type="ORF">UG56_015890</name>
</gene>
<dbReference type="RefSeq" id="WP_045550908.1">
    <property type="nucleotide sequence ID" value="NZ_JZDQ02000021.1"/>
</dbReference>
<evidence type="ECO:0000313" key="5">
    <source>
        <dbReference type="EMBL" id="OIJ25854.1"/>
    </source>
</evidence>
<proteinExistence type="inferred from homology"/>
<evidence type="ECO:0000256" key="3">
    <source>
        <dbReference type="RuleBase" id="RU000363"/>
    </source>
</evidence>
<keyword evidence="6" id="KW-1185">Reference proteome</keyword>
<dbReference type="Pfam" id="PF00106">
    <property type="entry name" value="adh_short"/>
    <property type="match status" value="1"/>
</dbReference>
<dbReference type="Proteomes" id="UP000033772">
    <property type="component" value="Unassembled WGS sequence"/>
</dbReference>
<dbReference type="PANTHER" id="PTHR43115">
    <property type="entry name" value="DEHYDROGENASE/REDUCTASE SDR FAMILY MEMBER 11"/>
    <property type="match status" value="1"/>
</dbReference>
<comment type="caution">
    <text evidence="5">The sequence shown here is derived from an EMBL/GenBank/DDBJ whole genome shotgun (WGS) entry which is preliminary data.</text>
</comment>
<feature type="domain" description="Ketoreductase" evidence="4">
    <location>
        <begin position="6"/>
        <end position="189"/>
    </location>
</feature>
<dbReference type="OrthoDB" id="9775296at2"/>
<dbReference type="PRINTS" id="PR00080">
    <property type="entry name" value="SDRFAMILY"/>
</dbReference>
<dbReference type="STRING" id="1844.UG56_015890"/>
<evidence type="ECO:0000256" key="2">
    <source>
        <dbReference type="ARBA" id="ARBA00023002"/>
    </source>
</evidence>
<dbReference type="InterPro" id="IPR036291">
    <property type="entry name" value="NAD(P)-bd_dom_sf"/>
</dbReference>